<evidence type="ECO:0000259" key="1">
    <source>
        <dbReference type="PROSITE" id="PS51186"/>
    </source>
</evidence>
<comment type="caution">
    <text evidence="2">The sequence shown here is derived from an EMBL/GenBank/DDBJ whole genome shotgun (WGS) entry which is preliminary data.</text>
</comment>
<evidence type="ECO:0000313" key="2">
    <source>
        <dbReference type="EMBL" id="MDG5754135.1"/>
    </source>
</evidence>
<dbReference type="EMBL" id="JARULN010000006">
    <property type="protein sequence ID" value="MDG5754135.1"/>
    <property type="molecule type" value="Genomic_DNA"/>
</dbReference>
<gene>
    <name evidence="2" type="ORF">P6P90_09125</name>
</gene>
<dbReference type="PROSITE" id="PS51186">
    <property type="entry name" value="GNAT"/>
    <property type="match status" value="1"/>
</dbReference>
<name>A0ABT6H508_9BACI</name>
<dbReference type="InterPro" id="IPR000182">
    <property type="entry name" value="GNAT_dom"/>
</dbReference>
<proteinExistence type="predicted"/>
<feature type="domain" description="N-acetyltransferase" evidence="1">
    <location>
        <begin position="2"/>
        <end position="153"/>
    </location>
</feature>
<organism evidence="2 3">
    <name type="scientific">Ectobacillus antri</name>
    <dbReference type="NCBI Taxonomy" id="2486280"/>
    <lineage>
        <taxon>Bacteria</taxon>
        <taxon>Bacillati</taxon>
        <taxon>Bacillota</taxon>
        <taxon>Bacilli</taxon>
        <taxon>Bacillales</taxon>
        <taxon>Bacillaceae</taxon>
        <taxon>Ectobacillus</taxon>
    </lineage>
</organism>
<dbReference type="GO" id="GO:0016746">
    <property type="term" value="F:acyltransferase activity"/>
    <property type="evidence" value="ECO:0007669"/>
    <property type="project" value="UniProtKB-KW"/>
</dbReference>
<dbReference type="Gene3D" id="3.40.630.30">
    <property type="match status" value="1"/>
</dbReference>
<evidence type="ECO:0000313" key="3">
    <source>
        <dbReference type="Proteomes" id="UP001218246"/>
    </source>
</evidence>
<dbReference type="SUPFAM" id="SSF55729">
    <property type="entry name" value="Acyl-CoA N-acyltransferases (Nat)"/>
    <property type="match status" value="1"/>
</dbReference>
<dbReference type="EC" id="2.3.1.-" evidence="2"/>
<dbReference type="InterPro" id="IPR016181">
    <property type="entry name" value="Acyl_CoA_acyltransferase"/>
</dbReference>
<accession>A0ABT6H508</accession>
<reference evidence="2 3" key="1">
    <citation type="submission" date="2023-04" db="EMBL/GenBank/DDBJ databases">
        <title>Ectobacillus antri isolated from activated sludge.</title>
        <authorList>
            <person name="Yan P."/>
            <person name="Liu X."/>
        </authorList>
    </citation>
    <scope>NUCLEOTIDE SEQUENCE [LARGE SCALE GENOMIC DNA]</scope>
    <source>
        <strain evidence="2 3">C18H</strain>
    </source>
</reference>
<dbReference type="Pfam" id="PF00583">
    <property type="entry name" value="Acetyltransf_1"/>
    <property type="match status" value="1"/>
</dbReference>
<keyword evidence="2" id="KW-0808">Transferase</keyword>
<sequence>MFTLKRLSNCHLDEVVEAWNLGFQGYFVNMETTTEKFLKRFVSEGLSPDLSIVVFNGNKPVGLLLNGIRELGGLERRHSHSSPLSTKRIGKMLINKAFDIYQENLVETATLEAITDNHAAIGLYTSLGYEKTDILHYMGQKGKISYPVSQPTS</sequence>
<protein>
    <submittedName>
        <fullName evidence="2">GNAT family N-acetyltransferase</fullName>
        <ecNumber evidence="2">2.3.1.-</ecNumber>
    </submittedName>
</protein>
<keyword evidence="2" id="KW-0012">Acyltransferase</keyword>
<keyword evidence="3" id="KW-1185">Reference proteome</keyword>
<dbReference type="Proteomes" id="UP001218246">
    <property type="component" value="Unassembled WGS sequence"/>
</dbReference>
<dbReference type="RefSeq" id="WP_278018176.1">
    <property type="nucleotide sequence ID" value="NZ_JARRRY010000005.1"/>
</dbReference>